<organism evidence="1 2">
    <name type="scientific">Metapseudomonas furukawaii</name>
    <name type="common">Pseudomonas furukawaii</name>
    <dbReference type="NCBI Taxonomy" id="1149133"/>
    <lineage>
        <taxon>Bacteria</taxon>
        <taxon>Pseudomonadati</taxon>
        <taxon>Pseudomonadota</taxon>
        <taxon>Gammaproteobacteria</taxon>
        <taxon>Pseudomonadales</taxon>
        <taxon>Pseudomonadaceae</taxon>
        <taxon>Metapseudomonas</taxon>
    </lineage>
</organism>
<dbReference type="KEGG" id="pfuw:KF707C_20380"/>
<gene>
    <name evidence="1" type="ORF">KF707C_20380</name>
</gene>
<reference evidence="2" key="1">
    <citation type="submission" date="2015-05" db="EMBL/GenBank/DDBJ databases">
        <title>Draft genome sequencing of a biphenyl-degrading bacterium, Pseudomonas balearica KF707 (=NBRC110670).</title>
        <authorList>
            <person name="Kimura N."/>
            <person name="Hirose J."/>
            <person name="Watanabe T."/>
            <person name="Suenaga H."/>
            <person name="Fujihara H."/>
            <person name="Noguchi M."/>
            <person name="Hashimoto M."/>
            <person name="Shimodaira J."/>
            <person name="Tsuchikane K."/>
            <person name="Hosoyama A."/>
            <person name="Yamazoe A."/>
            <person name="Fujita N."/>
            <person name="Furukawa K."/>
        </authorList>
    </citation>
    <scope>NUCLEOTIDE SEQUENCE [LARGE SCALE GENOMIC DNA]</scope>
    <source>
        <strain evidence="2">DSM 10086 / NBRC 110670 / KF707</strain>
    </source>
</reference>
<sequence length="37" mass="3977">MSNQVDAAHVLASREIESLAEVRGKAGELSTKKHTLV</sequence>
<dbReference type="EMBL" id="AP014862">
    <property type="protein sequence ID" value="BAU73726.1"/>
    <property type="molecule type" value="Genomic_DNA"/>
</dbReference>
<evidence type="ECO:0000313" key="1">
    <source>
        <dbReference type="EMBL" id="BAU73726.1"/>
    </source>
</evidence>
<reference evidence="1 2" key="2">
    <citation type="journal article" date="2017" name="Int. J. Syst. Evol. Microbiol.">
        <title>Pseudomonas furukawaii sp. nov., a polychlorinated biphenyl-degrading bacterium isolated from biphenyl-contaminated soil in Japan.</title>
        <authorList>
            <person name="Kimura N."/>
            <person name="Watanabe T."/>
            <person name="Suenaga H."/>
            <person name="Fujihara H."/>
            <person name="Futagami T."/>
            <person name="Goto M."/>
            <person name="Hanada S."/>
            <person name="Hirose J."/>
        </authorList>
    </citation>
    <scope>NUCLEOTIDE SEQUENCE [LARGE SCALE GENOMIC DNA]</scope>
    <source>
        <strain evidence="2">DSM 10086 / NBRC 110670 / KF707</strain>
    </source>
</reference>
<keyword evidence="2" id="KW-1185">Reference proteome</keyword>
<dbReference type="Proteomes" id="UP000218554">
    <property type="component" value="Chromosome"/>
</dbReference>
<dbReference type="AlphaFoldDB" id="A0AAD1BY25"/>
<protein>
    <submittedName>
        <fullName evidence="1">Uncharacterized protein</fullName>
    </submittedName>
</protein>
<accession>A0AAD1BY25</accession>
<name>A0AAD1BY25_METFU</name>
<evidence type="ECO:0000313" key="2">
    <source>
        <dbReference type="Proteomes" id="UP000218554"/>
    </source>
</evidence>
<proteinExistence type="predicted"/>